<reference evidence="2" key="2">
    <citation type="submission" date="2020-11" db="EMBL/GenBank/DDBJ databases">
        <authorList>
            <person name="McCartney M.A."/>
            <person name="Auch B."/>
            <person name="Kono T."/>
            <person name="Mallez S."/>
            <person name="Becker A."/>
            <person name="Gohl D.M."/>
            <person name="Silverstein K.A.T."/>
            <person name="Koren S."/>
            <person name="Bechman K.B."/>
            <person name="Herman A."/>
            <person name="Abrahante J.E."/>
            <person name="Garbe J."/>
        </authorList>
    </citation>
    <scope>NUCLEOTIDE SEQUENCE</scope>
    <source>
        <strain evidence="2">Duluth1</strain>
        <tissue evidence="2">Whole animal</tissue>
    </source>
</reference>
<sequence>MLGDNLKYENVFISIYQSSETRNVNNKFKLLISHLGLSDLKLRGTRTVIEDGNNNRSSNTSGHGRSADGDSRRVKPGHNNPGRNRGVQNPIPRLNGSHFTSNRGHDNPRSTRNNRSFIQNYSHQANGRSGYDMNHSSRFNNDRYNNLQDSNNYDHRYRDHRENCENRESKDGFRRDYDRRDPRDYQDRRNDRHGLDRRNSDFSYQQY</sequence>
<feature type="region of interest" description="Disordered" evidence="1">
    <location>
        <begin position="163"/>
        <end position="207"/>
    </location>
</feature>
<proteinExistence type="predicted"/>
<dbReference type="Proteomes" id="UP000828390">
    <property type="component" value="Unassembled WGS sequence"/>
</dbReference>
<gene>
    <name evidence="2" type="ORF">DPMN_189503</name>
</gene>
<keyword evidence="3" id="KW-1185">Reference proteome</keyword>
<feature type="region of interest" description="Disordered" evidence="1">
    <location>
        <begin position="48"/>
        <end position="114"/>
    </location>
</feature>
<organism evidence="2 3">
    <name type="scientific">Dreissena polymorpha</name>
    <name type="common">Zebra mussel</name>
    <name type="synonym">Mytilus polymorpha</name>
    <dbReference type="NCBI Taxonomy" id="45954"/>
    <lineage>
        <taxon>Eukaryota</taxon>
        <taxon>Metazoa</taxon>
        <taxon>Spiralia</taxon>
        <taxon>Lophotrochozoa</taxon>
        <taxon>Mollusca</taxon>
        <taxon>Bivalvia</taxon>
        <taxon>Autobranchia</taxon>
        <taxon>Heteroconchia</taxon>
        <taxon>Euheterodonta</taxon>
        <taxon>Imparidentia</taxon>
        <taxon>Neoheterodontei</taxon>
        <taxon>Myida</taxon>
        <taxon>Dreissenoidea</taxon>
        <taxon>Dreissenidae</taxon>
        <taxon>Dreissena</taxon>
    </lineage>
</organism>
<accession>A0A9D4DSX4</accession>
<evidence type="ECO:0000256" key="1">
    <source>
        <dbReference type="SAM" id="MobiDB-lite"/>
    </source>
</evidence>
<feature type="compositionally biased region" description="Basic and acidic residues" evidence="1">
    <location>
        <begin position="163"/>
        <end position="200"/>
    </location>
</feature>
<dbReference type="EMBL" id="JAIWYP010000010">
    <property type="protein sequence ID" value="KAH3754821.1"/>
    <property type="molecule type" value="Genomic_DNA"/>
</dbReference>
<evidence type="ECO:0000313" key="3">
    <source>
        <dbReference type="Proteomes" id="UP000828390"/>
    </source>
</evidence>
<comment type="caution">
    <text evidence="2">The sequence shown here is derived from an EMBL/GenBank/DDBJ whole genome shotgun (WGS) entry which is preliminary data.</text>
</comment>
<name>A0A9D4DSX4_DREPO</name>
<dbReference type="AlphaFoldDB" id="A0A9D4DSX4"/>
<reference evidence="2" key="1">
    <citation type="journal article" date="2019" name="bioRxiv">
        <title>The Genome of the Zebra Mussel, Dreissena polymorpha: A Resource for Invasive Species Research.</title>
        <authorList>
            <person name="McCartney M.A."/>
            <person name="Auch B."/>
            <person name="Kono T."/>
            <person name="Mallez S."/>
            <person name="Zhang Y."/>
            <person name="Obille A."/>
            <person name="Becker A."/>
            <person name="Abrahante J.E."/>
            <person name="Garbe J."/>
            <person name="Badalamenti J.P."/>
            <person name="Herman A."/>
            <person name="Mangelson H."/>
            <person name="Liachko I."/>
            <person name="Sullivan S."/>
            <person name="Sone E.D."/>
            <person name="Koren S."/>
            <person name="Silverstein K.A.T."/>
            <person name="Beckman K.B."/>
            <person name="Gohl D.M."/>
        </authorList>
    </citation>
    <scope>NUCLEOTIDE SEQUENCE</scope>
    <source>
        <strain evidence="2">Duluth1</strain>
        <tissue evidence="2">Whole animal</tissue>
    </source>
</reference>
<evidence type="ECO:0000313" key="2">
    <source>
        <dbReference type="EMBL" id="KAH3754821.1"/>
    </source>
</evidence>
<protein>
    <submittedName>
        <fullName evidence="2">Uncharacterized protein</fullName>
    </submittedName>
</protein>
<feature type="compositionally biased region" description="Polar residues" evidence="1">
    <location>
        <begin position="52"/>
        <end position="63"/>
    </location>
</feature>